<dbReference type="RefSeq" id="WP_166153977.1">
    <property type="nucleotide sequence ID" value="NZ_JAAOIW010000013.1"/>
</dbReference>
<dbReference type="EMBL" id="JAAOIW010000013">
    <property type="protein sequence ID" value="NHN33669.1"/>
    <property type="molecule type" value="Genomic_DNA"/>
</dbReference>
<proteinExistence type="predicted"/>
<name>A0ABX0JH77_9BACL</name>
<dbReference type="InterPro" id="IPR004360">
    <property type="entry name" value="Glyas_Fos-R_dOase_dom"/>
</dbReference>
<feature type="domain" description="VOC" evidence="1">
    <location>
        <begin position="13"/>
        <end position="127"/>
    </location>
</feature>
<dbReference type="InterPro" id="IPR029068">
    <property type="entry name" value="Glyas_Bleomycin-R_OHBP_Dase"/>
</dbReference>
<sequence>MSDLNVQSPIKNRVGGVFIPVRDIEKARDWYCRILGVSSDGDILFGHLYLLPMDGPVVILDQMPMWGGNVPEGPPTYKTPAFMFQTDDIYASYQFMKNNGVELLTEIQSEKWFVFRDPDGNLLMVCK</sequence>
<comment type="caution">
    <text evidence="2">The sequence shown here is derived from an EMBL/GenBank/DDBJ whole genome shotgun (WGS) entry which is preliminary data.</text>
</comment>
<protein>
    <submittedName>
        <fullName evidence="2">VOC family protein</fullName>
    </submittedName>
</protein>
<dbReference type="PROSITE" id="PS51819">
    <property type="entry name" value="VOC"/>
    <property type="match status" value="1"/>
</dbReference>
<dbReference type="InterPro" id="IPR037523">
    <property type="entry name" value="VOC_core"/>
</dbReference>
<evidence type="ECO:0000313" key="2">
    <source>
        <dbReference type="EMBL" id="NHN33669.1"/>
    </source>
</evidence>
<keyword evidence="3" id="KW-1185">Reference proteome</keyword>
<evidence type="ECO:0000313" key="3">
    <source>
        <dbReference type="Proteomes" id="UP001165962"/>
    </source>
</evidence>
<organism evidence="2 3">
    <name type="scientific">Paenibacillus agricola</name>
    <dbReference type="NCBI Taxonomy" id="2716264"/>
    <lineage>
        <taxon>Bacteria</taxon>
        <taxon>Bacillati</taxon>
        <taxon>Bacillota</taxon>
        <taxon>Bacilli</taxon>
        <taxon>Bacillales</taxon>
        <taxon>Paenibacillaceae</taxon>
        <taxon>Paenibacillus</taxon>
    </lineage>
</organism>
<dbReference type="Proteomes" id="UP001165962">
    <property type="component" value="Unassembled WGS sequence"/>
</dbReference>
<dbReference type="SUPFAM" id="SSF54593">
    <property type="entry name" value="Glyoxalase/Bleomycin resistance protein/Dihydroxybiphenyl dioxygenase"/>
    <property type="match status" value="1"/>
</dbReference>
<reference evidence="2" key="1">
    <citation type="submission" date="2020-03" db="EMBL/GenBank/DDBJ databases">
        <title>Draft sequencing of Paenibacilllus sp. S3N08.</title>
        <authorList>
            <person name="Kim D.-U."/>
        </authorList>
    </citation>
    <scope>NUCLEOTIDE SEQUENCE</scope>
    <source>
        <strain evidence="2">S3N08</strain>
    </source>
</reference>
<gene>
    <name evidence="2" type="ORF">G9U52_28015</name>
</gene>
<accession>A0ABX0JH77</accession>
<evidence type="ECO:0000259" key="1">
    <source>
        <dbReference type="PROSITE" id="PS51819"/>
    </source>
</evidence>
<dbReference type="Pfam" id="PF00903">
    <property type="entry name" value="Glyoxalase"/>
    <property type="match status" value="1"/>
</dbReference>
<dbReference type="Gene3D" id="3.10.180.10">
    <property type="entry name" value="2,3-Dihydroxybiphenyl 1,2-Dioxygenase, domain 1"/>
    <property type="match status" value="1"/>
</dbReference>